<dbReference type="Pfam" id="PF00230">
    <property type="entry name" value="MIP"/>
    <property type="match status" value="1"/>
</dbReference>
<keyword evidence="2" id="KW-1133">Transmembrane helix</keyword>
<dbReference type="RefSeq" id="WP_219531893.1">
    <property type="nucleotide sequence ID" value="NZ_JAHKRM010000012.1"/>
</dbReference>
<accession>A0ABW4G988</accession>
<proteinExistence type="predicted"/>
<feature type="transmembrane region" description="Helical" evidence="2">
    <location>
        <begin position="90"/>
        <end position="117"/>
    </location>
</feature>
<evidence type="ECO:0000313" key="4">
    <source>
        <dbReference type="Proteomes" id="UP001597097"/>
    </source>
</evidence>
<keyword evidence="2" id="KW-0812">Transmembrane</keyword>
<name>A0ABW4G988_9ACTN</name>
<sequence>MSLARRGLAEFAGTAALVAVVVGSGIMATGLSRDVGVQLLANSLATAAGLAVLIVICAPVSGAHFNPVVSLASWILTRRDAAPALRARDLAAYLPAQAAGALAGAVLANAMFGLPAVQISTRDRSTPHLLLGEVVATAGLIVVVFALARQGRATLAPVSVGGYIGAAYWFTSSTSFANPAVTLGRAVTDTFAGIAPASVPGFIAAQLAGAALGAVLLAALYPKAALLVPDGVRQAAAADLPR</sequence>
<dbReference type="PANTHER" id="PTHR45724">
    <property type="entry name" value="AQUAPORIN NIP2-1"/>
    <property type="match status" value="1"/>
</dbReference>
<comment type="caution">
    <text evidence="3">The sequence shown here is derived from an EMBL/GenBank/DDBJ whole genome shotgun (WGS) entry which is preliminary data.</text>
</comment>
<evidence type="ECO:0000313" key="3">
    <source>
        <dbReference type="EMBL" id="MFD1539303.1"/>
    </source>
</evidence>
<gene>
    <name evidence="3" type="ORF">ACFSJ0_19755</name>
</gene>
<organism evidence="3 4">
    <name type="scientific">Nonomuraea guangzhouensis</name>
    <dbReference type="NCBI Taxonomy" id="1291555"/>
    <lineage>
        <taxon>Bacteria</taxon>
        <taxon>Bacillati</taxon>
        <taxon>Actinomycetota</taxon>
        <taxon>Actinomycetes</taxon>
        <taxon>Streptosporangiales</taxon>
        <taxon>Streptosporangiaceae</taxon>
        <taxon>Nonomuraea</taxon>
    </lineage>
</organism>
<feature type="transmembrane region" description="Helical" evidence="2">
    <location>
        <begin position="160"/>
        <end position="181"/>
    </location>
</feature>
<dbReference type="EMBL" id="JBHUCM010000017">
    <property type="protein sequence ID" value="MFD1539303.1"/>
    <property type="molecule type" value="Genomic_DNA"/>
</dbReference>
<keyword evidence="2" id="KW-0472">Membrane</keyword>
<feature type="transmembrane region" description="Helical" evidence="2">
    <location>
        <begin position="129"/>
        <end position="148"/>
    </location>
</feature>
<dbReference type="InterPro" id="IPR000425">
    <property type="entry name" value="MIP"/>
</dbReference>
<feature type="transmembrane region" description="Helical" evidence="2">
    <location>
        <begin position="44"/>
        <end position="69"/>
    </location>
</feature>
<feature type="transmembrane region" description="Helical" evidence="2">
    <location>
        <begin position="201"/>
        <end position="221"/>
    </location>
</feature>
<keyword evidence="1" id="KW-0813">Transport</keyword>
<dbReference type="Proteomes" id="UP001597097">
    <property type="component" value="Unassembled WGS sequence"/>
</dbReference>
<dbReference type="PANTHER" id="PTHR45724:SF13">
    <property type="entry name" value="AQUAPORIN NIP1-1-RELATED"/>
    <property type="match status" value="1"/>
</dbReference>
<evidence type="ECO:0000256" key="2">
    <source>
        <dbReference type="SAM" id="Phobius"/>
    </source>
</evidence>
<keyword evidence="4" id="KW-1185">Reference proteome</keyword>
<protein>
    <submittedName>
        <fullName evidence="3">Aquaporin</fullName>
    </submittedName>
</protein>
<feature type="transmembrane region" description="Helical" evidence="2">
    <location>
        <begin position="12"/>
        <end position="32"/>
    </location>
</feature>
<evidence type="ECO:0000256" key="1">
    <source>
        <dbReference type="ARBA" id="ARBA00022448"/>
    </source>
</evidence>
<dbReference type="InterPro" id="IPR034294">
    <property type="entry name" value="Aquaporin_transptr"/>
</dbReference>
<reference evidence="4" key="1">
    <citation type="journal article" date="2019" name="Int. J. Syst. Evol. Microbiol.">
        <title>The Global Catalogue of Microorganisms (GCM) 10K type strain sequencing project: providing services to taxonomists for standard genome sequencing and annotation.</title>
        <authorList>
            <consortium name="The Broad Institute Genomics Platform"/>
            <consortium name="The Broad Institute Genome Sequencing Center for Infectious Disease"/>
            <person name="Wu L."/>
            <person name="Ma J."/>
        </authorList>
    </citation>
    <scope>NUCLEOTIDE SEQUENCE [LARGE SCALE GENOMIC DNA]</scope>
    <source>
        <strain evidence="4">CGMCC 1.15399</strain>
    </source>
</reference>